<dbReference type="PANTHER" id="PTHR11413:SF103">
    <property type="entry name" value="CYSTEINE PROTEINASE INHIBITOR 12"/>
    <property type="match status" value="1"/>
</dbReference>
<dbReference type="Proteomes" id="UP000734854">
    <property type="component" value="Unassembled WGS sequence"/>
</dbReference>
<protein>
    <recommendedName>
        <fullName evidence="4">Cysteine proteinase inhibitor</fullName>
    </recommendedName>
</protein>
<evidence type="ECO:0000256" key="2">
    <source>
        <dbReference type="ARBA" id="ARBA00022690"/>
    </source>
</evidence>
<gene>
    <name evidence="7" type="ORF">ZIOFF_032607</name>
</gene>
<comment type="similarity">
    <text evidence="1 4">Belongs to the cystatin family. Phytocystatin subfamily.</text>
</comment>
<evidence type="ECO:0000256" key="4">
    <source>
        <dbReference type="RuleBase" id="RU362130"/>
    </source>
</evidence>
<comment type="caution">
    <text evidence="7">The sequence shown here is derived from an EMBL/GenBank/DDBJ whole genome shotgun (WGS) entry which is preliminary data.</text>
</comment>
<dbReference type="InterPro" id="IPR000010">
    <property type="entry name" value="Cystatin_dom"/>
</dbReference>
<organism evidence="7 8">
    <name type="scientific">Zingiber officinale</name>
    <name type="common">Ginger</name>
    <name type="synonym">Amomum zingiber</name>
    <dbReference type="NCBI Taxonomy" id="94328"/>
    <lineage>
        <taxon>Eukaryota</taxon>
        <taxon>Viridiplantae</taxon>
        <taxon>Streptophyta</taxon>
        <taxon>Embryophyta</taxon>
        <taxon>Tracheophyta</taxon>
        <taxon>Spermatophyta</taxon>
        <taxon>Magnoliopsida</taxon>
        <taxon>Liliopsida</taxon>
        <taxon>Zingiberales</taxon>
        <taxon>Zingiberaceae</taxon>
        <taxon>Zingiber</taxon>
    </lineage>
</organism>
<dbReference type="EMBL" id="JACMSC010000009">
    <property type="protein sequence ID" value="KAG6507265.1"/>
    <property type="molecule type" value="Genomic_DNA"/>
</dbReference>
<dbReference type="PANTHER" id="PTHR11413">
    <property type="entry name" value="CYSTATIN FAMILY MEMBER"/>
    <property type="match status" value="1"/>
</dbReference>
<dbReference type="GO" id="GO:0004869">
    <property type="term" value="F:cysteine-type endopeptidase inhibitor activity"/>
    <property type="evidence" value="ECO:0007669"/>
    <property type="project" value="UniProtKB-KW"/>
</dbReference>
<proteinExistence type="inferred from homology"/>
<evidence type="ECO:0000313" key="8">
    <source>
        <dbReference type="Proteomes" id="UP000734854"/>
    </source>
</evidence>
<dbReference type="InterPro" id="IPR018073">
    <property type="entry name" value="Prot_inh_cystat_CS"/>
</dbReference>
<reference evidence="7 8" key="1">
    <citation type="submission" date="2020-08" db="EMBL/GenBank/DDBJ databases">
        <title>Plant Genome Project.</title>
        <authorList>
            <person name="Zhang R.-G."/>
        </authorList>
    </citation>
    <scope>NUCLEOTIDE SEQUENCE [LARGE SCALE GENOMIC DNA]</scope>
    <source>
        <tissue evidence="7">Rhizome</tissue>
    </source>
</reference>
<dbReference type="SUPFAM" id="SSF54403">
    <property type="entry name" value="Cystatin/monellin"/>
    <property type="match status" value="1"/>
</dbReference>
<evidence type="ECO:0000256" key="5">
    <source>
        <dbReference type="SAM" id="MobiDB-lite"/>
    </source>
</evidence>
<keyword evidence="8" id="KW-1185">Reference proteome</keyword>
<evidence type="ECO:0000256" key="1">
    <source>
        <dbReference type="ARBA" id="ARBA00007233"/>
    </source>
</evidence>
<keyword evidence="2 4" id="KW-0646">Protease inhibitor</keyword>
<keyword evidence="3 4" id="KW-0789">Thiol protease inhibitor</keyword>
<name>A0A8J5GN00_ZINOF</name>
<dbReference type="AlphaFoldDB" id="A0A8J5GN00"/>
<dbReference type="Gene3D" id="3.10.450.10">
    <property type="match status" value="1"/>
</dbReference>
<evidence type="ECO:0000256" key="3">
    <source>
        <dbReference type="ARBA" id="ARBA00022704"/>
    </source>
</evidence>
<feature type="compositionally biased region" description="Basic and acidic residues" evidence="5">
    <location>
        <begin position="17"/>
        <end position="26"/>
    </location>
</feature>
<evidence type="ECO:0000259" key="6">
    <source>
        <dbReference type="Pfam" id="PF00031"/>
    </source>
</evidence>
<sequence>MPRPSNPFRSARHHRMRDFDGDTKKGEATTVPYATVRPVRFLDSCHCILLSMESGFRWTTLSVNLENALLEFARVVKAREQVVAGTLHHLTVEAVEGGEKKLYEPKVWVKT</sequence>
<dbReference type="InterPro" id="IPR027214">
    <property type="entry name" value="Cystatin"/>
</dbReference>
<feature type="domain" description="Cystatin" evidence="6">
    <location>
        <begin position="66"/>
        <end position="109"/>
    </location>
</feature>
<dbReference type="CDD" id="cd00042">
    <property type="entry name" value="CY"/>
    <property type="match status" value="1"/>
</dbReference>
<feature type="region of interest" description="Disordered" evidence="5">
    <location>
        <begin position="1"/>
        <end position="26"/>
    </location>
</feature>
<evidence type="ECO:0000313" key="7">
    <source>
        <dbReference type="EMBL" id="KAG6507265.1"/>
    </source>
</evidence>
<accession>A0A8J5GN00</accession>
<dbReference type="Pfam" id="PF00031">
    <property type="entry name" value="Cystatin"/>
    <property type="match status" value="1"/>
</dbReference>
<dbReference type="InterPro" id="IPR046350">
    <property type="entry name" value="Cystatin_sf"/>
</dbReference>
<dbReference type="PROSITE" id="PS00287">
    <property type="entry name" value="CYSTATIN"/>
    <property type="match status" value="1"/>
</dbReference>